<dbReference type="EMBL" id="FCNY02000018">
    <property type="protein sequence ID" value="SAL62063.1"/>
    <property type="molecule type" value="Genomic_DNA"/>
</dbReference>
<feature type="transmembrane region" description="Helical" evidence="1">
    <location>
        <begin position="116"/>
        <end position="136"/>
    </location>
</feature>
<evidence type="ECO:0000313" key="2">
    <source>
        <dbReference type="EMBL" id="SAL62063.1"/>
    </source>
</evidence>
<evidence type="ECO:0000313" key="3">
    <source>
        <dbReference type="Proteomes" id="UP000054740"/>
    </source>
</evidence>
<dbReference type="RefSeq" id="WP_053567631.1">
    <property type="nucleotide sequence ID" value="NZ_FCNY02000018.1"/>
</dbReference>
<feature type="transmembrane region" description="Helical" evidence="1">
    <location>
        <begin position="12"/>
        <end position="32"/>
    </location>
</feature>
<protein>
    <submittedName>
        <fullName evidence="2">Uncharacterized protein</fullName>
    </submittedName>
</protein>
<reference evidence="3" key="1">
    <citation type="submission" date="2016-01" db="EMBL/GenBank/DDBJ databases">
        <authorList>
            <person name="Peeters C."/>
        </authorList>
    </citation>
    <scope>NUCLEOTIDE SEQUENCE [LARGE SCALE GENOMIC DNA]</scope>
</reference>
<proteinExistence type="predicted"/>
<organism evidence="2 3">
    <name type="scientific">Caballeronia cordobensis</name>
    <name type="common">Burkholderia cordobensis</name>
    <dbReference type="NCBI Taxonomy" id="1353886"/>
    <lineage>
        <taxon>Bacteria</taxon>
        <taxon>Pseudomonadati</taxon>
        <taxon>Pseudomonadota</taxon>
        <taxon>Betaproteobacteria</taxon>
        <taxon>Burkholderiales</taxon>
        <taxon>Burkholderiaceae</taxon>
        <taxon>Caballeronia</taxon>
    </lineage>
</organism>
<accession>A0A158J0N7</accession>
<name>A0A158J0N7_CABCO</name>
<feature type="transmembrane region" description="Helical" evidence="1">
    <location>
        <begin position="38"/>
        <end position="58"/>
    </location>
</feature>
<dbReference type="Proteomes" id="UP000054740">
    <property type="component" value="Unassembled WGS sequence"/>
</dbReference>
<dbReference type="AlphaFoldDB" id="A0A158J0N7"/>
<keyword evidence="3" id="KW-1185">Reference proteome</keyword>
<keyword evidence="1" id="KW-1133">Transmembrane helix</keyword>
<gene>
    <name evidence="2" type="ORF">AWB70_05643</name>
</gene>
<evidence type="ECO:0000256" key="1">
    <source>
        <dbReference type="SAM" id="Phobius"/>
    </source>
</evidence>
<keyword evidence="1" id="KW-0812">Transmembrane</keyword>
<sequence>MARHVYNGFVRVFLYFLPFWLGGFEFTVHEAMNEKDPLSFLAPGVMLSAIALLVPLCLARKEPGPSATTTARWMYRCDVTLIAVAFSCAIGGMPLWHLTLGASLSGNFDGWPAVHFFFFSATTSIALMYYVFAVILTELKRLAT</sequence>
<feature type="transmembrane region" description="Helical" evidence="1">
    <location>
        <begin position="79"/>
        <end position="96"/>
    </location>
</feature>
<keyword evidence="1" id="KW-0472">Membrane</keyword>